<dbReference type="InterPro" id="IPR011990">
    <property type="entry name" value="TPR-like_helical_dom_sf"/>
</dbReference>
<feature type="compositionally biased region" description="Polar residues" evidence="9">
    <location>
        <begin position="38"/>
        <end position="60"/>
    </location>
</feature>
<dbReference type="InterPro" id="IPR031636">
    <property type="entry name" value="PknG_TPR"/>
</dbReference>
<dbReference type="PANTHER" id="PTHR24363">
    <property type="entry name" value="SERINE/THREONINE PROTEIN KINASE"/>
    <property type="match status" value="1"/>
</dbReference>
<keyword evidence="5 11" id="KW-0418">Kinase</keyword>
<dbReference type="PROSITE" id="PS50011">
    <property type="entry name" value="PROTEIN_KINASE_DOM"/>
    <property type="match status" value="1"/>
</dbReference>
<keyword evidence="3" id="KW-0808">Transferase</keyword>
<evidence type="ECO:0000256" key="7">
    <source>
        <dbReference type="ARBA" id="ARBA00047899"/>
    </source>
</evidence>
<dbReference type="GO" id="GO:0005524">
    <property type="term" value="F:ATP binding"/>
    <property type="evidence" value="ECO:0007669"/>
    <property type="project" value="UniProtKB-KW"/>
</dbReference>
<organism evidence="11 12">
    <name type="scientific">Kineosporia babensis</name>
    <dbReference type="NCBI Taxonomy" id="499548"/>
    <lineage>
        <taxon>Bacteria</taxon>
        <taxon>Bacillati</taxon>
        <taxon>Actinomycetota</taxon>
        <taxon>Actinomycetes</taxon>
        <taxon>Kineosporiales</taxon>
        <taxon>Kineosporiaceae</taxon>
        <taxon>Kineosporia</taxon>
    </lineage>
</organism>
<dbReference type="SUPFAM" id="SSF48452">
    <property type="entry name" value="TPR-like"/>
    <property type="match status" value="1"/>
</dbReference>
<reference evidence="11" key="1">
    <citation type="submission" date="2021-11" db="EMBL/GenBank/DDBJ databases">
        <title>Streptomyces corallinus and Kineosporia corallina sp. nov., two new coral-derived marine actinobacteria.</title>
        <authorList>
            <person name="Buangrab K."/>
            <person name="Sutthacheep M."/>
            <person name="Yeemin T."/>
            <person name="Harunari E."/>
            <person name="Igarashi Y."/>
            <person name="Sripreechasak P."/>
            <person name="Kanchanasin P."/>
            <person name="Tanasupawat S."/>
            <person name="Phongsopitanun W."/>
        </authorList>
    </citation>
    <scope>NUCLEOTIDE SEQUENCE</scope>
    <source>
        <strain evidence="11">JCM 31032</strain>
    </source>
</reference>
<dbReference type="FunFam" id="1.10.510.10:FF:000306">
    <property type="entry name" value="Serine/threonine protein kinase"/>
    <property type="match status" value="1"/>
</dbReference>
<keyword evidence="4" id="KW-0547">Nucleotide-binding</keyword>
<feature type="compositionally biased region" description="Polar residues" evidence="9">
    <location>
        <begin position="73"/>
        <end position="86"/>
    </location>
</feature>
<dbReference type="Proteomes" id="UP001138997">
    <property type="component" value="Unassembled WGS sequence"/>
</dbReference>
<evidence type="ECO:0000256" key="3">
    <source>
        <dbReference type="ARBA" id="ARBA00022679"/>
    </source>
</evidence>
<evidence type="ECO:0000256" key="9">
    <source>
        <dbReference type="SAM" id="MobiDB-lite"/>
    </source>
</evidence>
<sequence length="749" mass="80168">MPSTPLACTQPGCTGTIEDGYCNVCGSPAAMGVPAQATGAQSDPDSGHAVSTRTASSNRLASAPLGSARAMGGTNSTRRVNSTSARTRGARLGAGITTVPPAPVPDPLAAVKDDPQVPESRRFCPNCGNPVGRSRQGREGRPEGFCPNCRAAFSFTPKLRKGDLVANQYEVVGAIAHGGLGWIYLAKDKNVSDRWVVLKGLLNSGDPDALAAAIAEQRFLAQVEHPLIVEIYNFVTHDSAGYIVMEYVGGKSLKDILKDRMREAGGVYTPIPVDQAIAYILEVLPAFQYLHDTGLIYCDFKPDNIIQAGDSIKLIDLGGVRRIDDLDSAIYGTVGYQAPEVPDVGPSIASDIYTLGRSLVSLAMEFRGNTTTYATTLPNVADTPLFQQYDSLYRLLAKCCAPNPGDRFATADELRTQLLGVLREVVAAHRGERPASHSTASLLFEPPVVEGDRLQWDNLPRLKVDDTDPQAAWLASISVDDPQAKLDLLGNALNPSIEVRLATAYTAVEAGDLATADRVVGEILNDDPWEWRAIWLAGLAALARQDPTNAQAAFNAVYGQVPGELAPKLALAVACEEGHQPDIAESLYLTCLRTDANFTAAAAFGLARIRSQRHTEGQGELEAAIAALDMVPTTSRSFVSARRQKAALLVDSGAGLDALSAALESVSAVRLDPRDRAQLRVDVLSAALSDVNSSGERPDVTVGGVPAQAPGLQDELETAYRELAQLTEQRDERVRLVDEANRVRRWTWR</sequence>
<evidence type="ECO:0000259" key="10">
    <source>
        <dbReference type="PROSITE" id="PS50011"/>
    </source>
</evidence>
<protein>
    <recommendedName>
        <fullName evidence="1">non-specific serine/threonine protein kinase</fullName>
        <ecNumber evidence="1">2.7.11.1</ecNumber>
    </recommendedName>
</protein>
<dbReference type="Pfam" id="PF16919">
    <property type="entry name" value="PknG_rubred"/>
    <property type="match status" value="1"/>
</dbReference>
<dbReference type="Pfam" id="PF16918">
    <property type="entry name" value="PknG_TPR"/>
    <property type="match status" value="1"/>
</dbReference>
<dbReference type="Gene3D" id="1.25.40.10">
    <property type="entry name" value="Tetratricopeptide repeat domain"/>
    <property type="match status" value="1"/>
</dbReference>
<dbReference type="Gene3D" id="3.30.200.20">
    <property type="entry name" value="Phosphorylase Kinase, domain 1"/>
    <property type="match status" value="1"/>
</dbReference>
<keyword evidence="2" id="KW-0723">Serine/threonine-protein kinase</keyword>
<evidence type="ECO:0000313" key="12">
    <source>
        <dbReference type="Proteomes" id="UP001138997"/>
    </source>
</evidence>
<dbReference type="AlphaFoldDB" id="A0A9X1SW43"/>
<proteinExistence type="predicted"/>
<dbReference type="RefSeq" id="WP_231444829.1">
    <property type="nucleotide sequence ID" value="NZ_JAJOMB010000012.1"/>
</dbReference>
<dbReference type="InterPro" id="IPR000719">
    <property type="entry name" value="Prot_kinase_dom"/>
</dbReference>
<dbReference type="SUPFAM" id="SSF56112">
    <property type="entry name" value="Protein kinase-like (PK-like)"/>
    <property type="match status" value="1"/>
</dbReference>
<evidence type="ECO:0000256" key="5">
    <source>
        <dbReference type="ARBA" id="ARBA00022777"/>
    </source>
</evidence>
<dbReference type="EC" id="2.7.11.1" evidence="1"/>
<dbReference type="Pfam" id="PF00069">
    <property type="entry name" value="Pkinase"/>
    <property type="match status" value="1"/>
</dbReference>
<evidence type="ECO:0000256" key="6">
    <source>
        <dbReference type="ARBA" id="ARBA00022840"/>
    </source>
</evidence>
<comment type="caution">
    <text evidence="11">The sequence shown here is derived from an EMBL/GenBank/DDBJ whole genome shotgun (WGS) entry which is preliminary data.</text>
</comment>
<evidence type="ECO:0000313" key="11">
    <source>
        <dbReference type="EMBL" id="MCD5313540.1"/>
    </source>
</evidence>
<comment type="catalytic activity">
    <reaction evidence="8">
        <text>L-seryl-[protein] + ATP = O-phospho-L-seryl-[protein] + ADP + H(+)</text>
        <dbReference type="Rhea" id="RHEA:17989"/>
        <dbReference type="Rhea" id="RHEA-COMP:9863"/>
        <dbReference type="Rhea" id="RHEA-COMP:11604"/>
        <dbReference type="ChEBI" id="CHEBI:15378"/>
        <dbReference type="ChEBI" id="CHEBI:29999"/>
        <dbReference type="ChEBI" id="CHEBI:30616"/>
        <dbReference type="ChEBI" id="CHEBI:83421"/>
        <dbReference type="ChEBI" id="CHEBI:456216"/>
        <dbReference type="EC" id="2.7.11.1"/>
    </reaction>
</comment>
<feature type="domain" description="Protein kinase" evidence="10">
    <location>
        <begin position="169"/>
        <end position="419"/>
    </location>
</feature>
<name>A0A9X1SW43_9ACTN</name>
<evidence type="ECO:0000256" key="1">
    <source>
        <dbReference type="ARBA" id="ARBA00012513"/>
    </source>
</evidence>
<dbReference type="InterPro" id="IPR011009">
    <property type="entry name" value="Kinase-like_dom_sf"/>
</dbReference>
<keyword evidence="12" id="KW-1185">Reference proteome</keyword>
<keyword evidence="6" id="KW-0067">ATP-binding</keyword>
<dbReference type="CDD" id="cd14014">
    <property type="entry name" value="STKc_PknB_like"/>
    <property type="match status" value="1"/>
</dbReference>
<dbReference type="EMBL" id="JAJOMB010000012">
    <property type="protein sequence ID" value="MCD5313540.1"/>
    <property type="molecule type" value="Genomic_DNA"/>
</dbReference>
<gene>
    <name evidence="11" type="ORF">LR394_21765</name>
</gene>
<feature type="region of interest" description="Disordered" evidence="9">
    <location>
        <begin position="34"/>
        <end position="118"/>
    </location>
</feature>
<dbReference type="PANTHER" id="PTHR24363:SF0">
    <property type="entry name" value="SERINE_THREONINE KINASE LIKE DOMAIN CONTAINING 1"/>
    <property type="match status" value="1"/>
</dbReference>
<dbReference type="GO" id="GO:0004674">
    <property type="term" value="F:protein serine/threonine kinase activity"/>
    <property type="evidence" value="ECO:0007669"/>
    <property type="project" value="UniProtKB-KW"/>
</dbReference>
<accession>A0A9X1SW43</accession>
<dbReference type="InterPro" id="IPR031634">
    <property type="entry name" value="PknG_rubred"/>
</dbReference>
<evidence type="ECO:0000256" key="2">
    <source>
        <dbReference type="ARBA" id="ARBA00022527"/>
    </source>
</evidence>
<evidence type="ECO:0000256" key="4">
    <source>
        <dbReference type="ARBA" id="ARBA00022741"/>
    </source>
</evidence>
<comment type="catalytic activity">
    <reaction evidence="7">
        <text>L-threonyl-[protein] + ATP = O-phospho-L-threonyl-[protein] + ADP + H(+)</text>
        <dbReference type="Rhea" id="RHEA:46608"/>
        <dbReference type="Rhea" id="RHEA-COMP:11060"/>
        <dbReference type="Rhea" id="RHEA-COMP:11605"/>
        <dbReference type="ChEBI" id="CHEBI:15378"/>
        <dbReference type="ChEBI" id="CHEBI:30013"/>
        <dbReference type="ChEBI" id="CHEBI:30616"/>
        <dbReference type="ChEBI" id="CHEBI:61977"/>
        <dbReference type="ChEBI" id="CHEBI:456216"/>
        <dbReference type="EC" id="2.7.11.1"/>
    </reaction>
</comment>
<evidence type="ECO:0000256" key="8">
    <source>
        <dbReference type="ARBA" id="ARBA00048679"/>
    </source>
</evidence>
<dbReference type="Gene3D" id="1.10.510.10">
    <property type="entry name" value="Transferase(Phosphotransferase) domain 1"/>
    <property type="match status" value="1"/>
</dbReference>